<feature type="region of interest" description="Disordered" evidence="6">
    <location>
        <begin position="1"/>
        <end position="44"/>
    </location>
</feature>
<feature type="transmembrane region" description="Helical" evidence="7">
    <location>
        <begin position="392"/>
        <end position="413"/>
    </location>
</feature>
<dbReference type="GO" id="GO:0016020">
    <property type="term" value="C:membrane"/>
    <property type="evidence" value="ECO:0007669"/>
    <property type="project" value="UniProtKB-SubCell"/>
</dbReference>
<proteinExistence type="inferred from homology"/>
<evidence type="ECO:0000256" key="7">
    <source>
        <dbReference type="SAM" id="Phobius"/>
    </source>
</evidence>
<evidence type="ECO:0000256" key="4">
    <source>
        <dbReference type="ARBA" id="ARBA00023136"/>
    </source>
</evidence>
<dbReference type="GO" id="GO:0016780">
    <property type="term" value="F:phosphotransferase activity, for other substituted phosphate groups"/>
    <property type="evidence" value="ECO:0007669"/>
    <property type="project" value="InterPro"/>
</dbReference>
<evidence type="ECO:0000256" key="5">
    <source>
        <dbReference type="RuleBase" id="RU003750"/>
    </source>
</evidence>
<evidence type="ECO:0000256" key="6">
    <source>
        <dbReference type="SAM" id="MobiDB-lite"/>
    </source>
</evidence>
<dbReference type="PANTHER" id="PTHR10414">
    <property type="entry name" value="ETHANOLAMINEPHOSPHOTRANSFERASE"/>
    <property type="match status" value="1"/>
</dbReference>
<comment type="caution">
    <text evidence="8">The sequence shown here is derived from an EMBL/GenBank/DDBJ whole genome shotgun (WGS) entry which is preliminary data.</text>
</comment>
<evidence type="ECO:0000256" key="2">
    <source>
        <dbReference type="ARBA" id="ARBA00010441"/>
    </source>
</evidence>
<comment type="subcellular location">
    <subcellularLocation>
        <location evidence="1">Membrane</location>
    </subcellularLocation>
</comment>
<dbReference type="AlphaFoldDB" id="A0A9W7FHE2"/>
<keyword evidence="7" id="KW-1133">Transmembrane helix</keyword>
<keyword evidence="9" id="KW-1185">Reference proteome</keyword>
<feature type="transmembrane region" description="Helical" evidence="7">
    <location>
        <begin position="360"/>
        <end position="380"/>
    </location>
</feature>
<dbReference type="InterPro" id="IPR043130">
    <property type="entry name" value="CDP-OH_PTrfase_TM_dom"/>
</dbReference>
<feature type="transmembrane region" description="Helical" evidence="7">
    <location>
        <begin position="86"/>
        <end position="111"/>
    </location>
</feature>
<dbReference type="Gene3D" id="1.20.120.1760">
    <property type="match status" value="1"/>
</dbReference>
<dbReference type="GO" id="GO:0008654">
    <property type="term" value="P:phospholipid biosynthetic process"/>
    <property type="evidence" value="ECO:0007669"/>
    <property type="project" value="InterPro"/>
</dbReference>
<feature type="compositionally biased region" description="Low complexity" evidence="6">
    <location>
        <begin position="17"/>
        <end position="32"/>
    </location>
</feature>
<organism evidence="8 9">
    <name type="scientific">Triparma verrucosa</name>
    <dbReference type="NCBI Taxonomy" id="1606542"/>
    <lineage>
        <taxon>Eukaryota</taxon>
        <taxon>Sar</taxon>
        <taxon>Stramenopiles</taxon>
        <taxon>Ochrophyta</taxon>
        <taxon>Bolidophyceae</taxon>
        <taxon>Parmales</taxon>
        <taxon>Triparmaceae</taxon>
        <taxon>Triparma</taxon>
    </lineage>
</organism>
<name>A0A9W7FHE2_9STRA</name>
<protein>
    <submittedName>
        <fullName evidence="8">Uncharacterized protein</fullName>
    </submittedName>
</protein>
<sequence>MAATRSSSRSRSRSRPRASSSGRKPSRSNSKSTPAKSTSKQPKIVSSSYVLDEATKSRLALWKYHSGTYTPVDVQMNKFWESCVTFLPLWLAPNLVTLLGSLLVLSTTFLMVYHDPLFLGICPSPYILLGAAGHFTYMTLDAIDGKQARRTSTSSPLGQLFDHGCDAFITNIVGLMCNVCLGYGSGGWSVGNVILNFNVFFLAQWEEYHTGTLNTNNGYFGLTEGQLAQIATMISCAVDRGMWILVVPGFGMEAKYVLLVPMTVITCSLAVQSTIRVLFTTRQSKIPKADYGVKEFDRFTAVLQLVPQYSMYAIGIWLSSSDLYKTLPVPIFMLWGTSCTFYTTQVIVSQMSKSQIDYFGPLTTVVGPMFLAAAFFNGVYDFGKAGVTEGHVLGLWAVVLLAQYAYFVSGVCLDLSSHLGIEVFTIPYKK</sequence>
<keyword evidence="3 5" id="KW-0808">Transferase</keyword>
<feature type="transmembrane region" description="Helical" evidence="7">
    <location>
        <begin position="117"/>
        <end position="140"/>
    </location>
</feature>
<feature type="compositionally biased region" description="Polar residues" evidence="6">
    <location>
        <begin position="33"/>
        <end position="44"/>
    </location>
</feature>
<dbReference type="PANTHER" id="PTHR10414:SF37">
    <property type="entry name" value="BB IN A BOXCAR, ISOFORM C"/>
    <property type="match status" value="1"/>
</dbReference>
<dbReference type="InterPro" id="IPR014472">
    <property type="entry name" value="CHOPT"/>
</dbReference>
<dbReference type="InterPro" id="IPR000462">
    <property type="entry name" value="CDP-OH_P_trans"/>
</dbReference>
<feature type="transmembrane region" description="Helical" evidence="7">
    <location>
        <begin position="330"/>
        <end position="348"/>
    </location>
</feature>
<comment type="similarity">
    <text evidence="2 5">Belongs to the CDP-alcohol phosphatidyltransferase class-I family.</text>
</comment>
<feature type="transmembrane region" description="Helical" evidence="7">
    <location>
        <begin position="256"/>
        <end position="279"/>
    </location>
</feature>
<dbReference type="Pfam" id="PF01066">
    <property type="entry name" value="CDP-OH_P_transf"/>
    <property type="match status" value="1"/>
</dbReference>
<evidence type="ECO:0000256" key="3">
    <source>
        <dbReference type="ARBA" id="ARBA00022679"/>
    </source>
</evidence>
<dbReference type="PROSITE" id="PS00379">
    <property type="entry name" value="CDP_ALCOHOL_P_TRANSF"/>
    <property type="match status" value="1"/>
</dbReference>
<gene>
    <name evidence="8" type="ORF">TrVE_jg9861</name>
</gene>
<keyword evidence="4 7" id="KW-0472">Membrane</keyword>
<dbReference type="EMBL" id="BRXX01000440">
    <property type="protein sequence ID" value="GMI12207.1"/>
    <property type="molecule type" value="Genomic_DNA"/>
</dbReference>
<evidence type="ECO:0000313" key="8">
    <source>
        <dbReference type="EMBL" id="GMI12207.1"/>
    </source>
</evidence>
<accession>A0A9W7FHE2</accession>
<dbReference type="Proteomes" id="UP001165160">
    <property type="component" value="Unassembled WGS sequence"/>
</dbReference>
<dbReference type="PIRSF" id="PIRSF015665">
    <property type="entry name" value="CHOPT"/>
    <property type="match status" value="1"/>
</dbReference>
<evidence type="ECO:0000256" key="1">
    <source>
        <dbReference type="ARBA" id="ARBA00004370"/>
    </source>
</evidence>
<keyword evidence="7" id="KW-0812">Transmembrane</keyword>
<dbReference type="InterPro" id="IPR048254">
    <property type="entry name" value="CDP_ALCOHOL_P_TRANSF_CS"/>
</dbReference>
<evidence type="ECO:0000313" key="9">
    <source>
        <dbReference type="Proteomes" id="UP001165160"/>
    </source>
</evidence>
<reference evidence="9" key="1">
    <citation type="journal article" date="2023" name="Commun. Biol.">
        <title>Genome analysis of Parmales, the sister group of diatoms, reveals the evolutionary specialization of diatoms from phago-mixotrophs to photoautotrophs.</title>
        <authorList>
            <person name="Ban H."/>
            <person name="Sato S."/>
            <person name="Yoshikawa S."/>
            <person name="Yamada K."/>
            <person name="Nakamura Y."/>
            <person name="Ichinomiya M."/>
            <person name="Sato N."/>
            <person name="Blanc-Mathieu R."/>
            <person name="Endo H."/>
            <person name="Kuwata A."/>
            <person name="Ogata H."/>
        </authorList>
    </citation>
    <scope>NUCLEOTIDE SEQUENCE [LARGE SCALE GENOMIC DNA]</scope>
    <source>
        <strain evidence="9">NIES 3699</strain>
    </source>
</reference>